<evidence type="ECO:0000313" key="8">
    <source>
        <dbReference type="EMBL" id="SFF54937.1"/>
    </source>
</evidence>
<reference evidence="8 9" key="1">
    <citation type="submission" date="2016-10" db="EMBL/GenBank/DDBJ databases">
        <authorList>
            <person name="de Groot N.N."/>
        </authorList>
    </citation>
    <scope>NUCLEOTIDE SEQUENCE [LARGE SCALE GENOMIC DNA]</scope>
    <source>
        <strain evidence="8 9">DSM 23609</strain>
    </source>
</reference>
<feature type="transmembrane region" description="Helical" evidence="6">
    <location>
        <begin position="189"/>
        <end position="216"/>
    </location>
</feature>
<dbReference type="PANTHER" id="PTHR43027:SF2">
    <property type="entry name" value="TRANSPORT PERMEASE PROTEIN"/>
    <property type="match status" value="1"/>
</dbReference>
<evidence type="ECO:0000256" key="5">
    <source>
        <dbReference type="ARBA" id="ARBA00023136"/>
    </source>
</evidence>
<keyword evidence="4 6" id="KW-1133">Transmembrane helix</keyword>
<sequence length="339" mass="36897">MISLRRLAAMVQARTLEFVRDVSALGWNLLLPVFMVAGMGFIFSGPGRPLFTVGVVGAGSLSAADHAFLGTPQVRFYAEDDVASGLPKVQRHRIDMLLDVSAQPVRYWINAQSSKGRLLEKLLKADDPTAQAQTVSGPQIRYVDWLAPGILGMNMMFSSLFGVGYVIVRYRKSGYLKRLNATPLRAAEFIIAQLLSRLVLIVGITVAVFVVCDLFLDFRMEGSYGDLLLVTVLGAMSMIAMGLIVSARFTSEELAGGLLNVLSWPMMIISGVFFSIEGAPEVVVWLAQLFPLTHILEAARAIMLDGAGLTDLARPLLVLGGMTIGFLLLGSILFRWTPE</sequence>
<name>A0A1I2JP75_9GAMM</name>
<evidence type="ECO:0000256" key="6">
    <source>
        <dbReference type="RuleBase" id="RU361157"/>
    </source>
</evidence>
<accession>A0A1I2JP75</accession>
<dbReference type="PANTHER" id="PTHR43027">
    <property type="entry name" value="DOXORUBICIN RESISTANCE ABC TRANSPORTER PERMEASE PROTEIN DRRC-RELATED"/>
    <property type="match status" value="1"/>
</dbReference>
<gene>
    <name evidence="8" type="ORF">SAMN04488120_10853</name>
</gene>
<evidence type="ECO:0000256" key="3">
    <source>
        <dbReference type="ARBA" id="ARBA00022692"/>
    </source>
</evidence>
<dbReference type="Proteomes" id="UP000199771">
    <property type="component" value="Unassembled WGS sequence"/>
</dbReference>
<feature type="transmembrane region" description="Helical" evidence="6">
    <location>
        <begin position="316"/>
        <end position="336"/>
    </location>
</feature>
<keyword evidence="5 6" id="KW-0472">Membrane</keyword>
<dbReference type="RefSeq" id="WP_200769577.1">
    <property type="nucleotide sequence ID" value="NZ_FOOC01000008.1"/>
</dbReference>
<organism evidence="8 9">
    <name type="scientific">Fontimonas thermophila</name>
    <dbReference type="NCBI Taxonomy" id="1076937"/>
    <lineage>
        <taxon>Bacteria</taxon>
        <taxon>Pseudomonadati</taxon>
        <taxon>Pseudomonadota</taxon>
        <taxon>Gammaproteobacteria</taxon>
        <taxon>Nevskiales</taxon>
        <taxon>Nevskiaceae</taxon>
        <taxon>Fontimonas</taxon>
    </lineage>
</organism>
<keyword evidence="6" id="KW-1003">Cell membrane</keyword>
<protein>
    <recommendedName>
        <fullName evidence="6">Transport permease protein</fullName>
    </recommendedName>
</protein>
<dbReference type="PRINTS" id="PR00164">
    <property type="entry name" value="ABC2TRNSPORT"/>
</dbReference>
<keyword evidence="3 6" id="KW-0812">Transmembrane</keyword>
<dbReference type="GO" id="GO:0140359">
    <property type="term" value="F:ABC-type transporter activity"/>
    <property type="evidence" value="ECO:0007669"/>
    <property type="project" value="InterPro"/>
</dbReference>
<feature type="transmembrane region" description="Helical" evidence="6">
    <location>
        <begin position="145"/>
        <end position="168"/>
    </location>
</feature>
<keyword evidence="9" id="KW-1185">Reference proteome</keyword>
<dbReference type="PROSITE" id="PS51012">
    <property type="entry name" value="ABC_TM2"/>
    <property type="match status" value="1"/>
</dbReference>
<evidence type="ECO:0000259" key="7">
    <source>
        <dbReference type="PROSITE" id="PS51012"/>
    </source>
</evidence>
<comment type="similarity">
    <text evidence="2 6">Belongs to the ABC-2 integral membrane protein family.</text>
</comment>
<dbReference type="InterPro" id="IPR052902">
    <property type="entry name" value="ABC-2_transporter"/>
</dbReference>
<dbReference type="AlphaFoldDB" id="A0A1I2JP75"/>
<dbReference type="EMBL" id="FOOC01000008">
    <property type="protein sequence ID" value="SFF54937.1"/>
    <property type="molecule type" value="Genomic_DNA"/>
</dbReference>
<evidence type="ECO:0000256" key="1">
    <source>
        <dbReference type="ARBA" id="ARBA00004141"/>
    </source>
</evidence>
<dbReference type="InterPro" id="IPR000412">
    <property type="entry name" value="ABC_2_transport"/>
</dbReference>
<dbReference type="GO" id="GO:0043190">
    <property type="term" value="C:ATP-binding cassette (ABC) transporter complex"/>
    <property type="evidence" value="ECO:0007669"/>
    <property type="project" value="InterPro"/>
</dbReference>
<evidence type="ECO:0000256" key="2">
    <source>
        <dbReference type="ARBA" id="ARBA00007783"/>
    </source>
</evidence>
<feature type="transmembrane region" description="Helical" evidence="6">
    <location>
        <begin position="228"/>
        <end position="247"/>
    </location>
</feature>
<evidence type="ECO:0000256" key="4">
    <source>
        <dbReference type="ARBA" id="ARBA00022989"/>
    </source>
</evidence>
<dbReference type="InterPro" id="IPR013525">
    <property type="entry name" value="ABC2_TM"/>
</dbReference>
<keyword evidence="6" id="KW-0813">Transport</keyword>
<comment type="subcellular location">
    <subcellularLocation>
        <location evidence="6">Cell inner membrane</location>
        <topology evidence="6">Multi-pass membrane protein</topology>
    </subcellularLocation>
    <subcellularLocation>
        <location evidence="1">Membrane</location>
        <topology evidence="1">Multi-pass membrane protein</topology>
    </subcellularLocation>
</comment>
<feature type="domain" description="ABC transmembrane type-2" evidence="7">
    <location>
        <begin position="112"/>
        <end position="337"/>
    </location>
</feature>
<dbReference type="Pfam" id="PF12698">
    <property type="entry name" value="ABC2_membrane_3"/>
    <property type="match status" value="1"/>
</dbReference>
<proteinExistence type="inferred from homology"/>
<feature type="transmembrane region" description="Helical" evidence="6">
    <location>
        <begin position="254"/>
        <end position="276"/>
    </location>
</feature>
<dbReference type="STRING" id="1076937.SAMN04488120_10853"/>
<dbReference type="InterPro" id="IPR047817">
    <property type="entry name" value="ABC2_TM_bact-type"/>
</dbReference>
<feature type="transmembrane region" description="Helical" evidence="6">
    <location>
        <begin position="21"/>
        <end position="43"/>
    </location>
</feature>
<evidence type="ECO:0000313" key="9">
    <source>
        <dbReference type="Proteomes" id="UP000199771"/>
    </source>
</evidence>